<feature type="transmembrane region" description="Helical" evidence="1">
    <location>
        <begin position="42"/>
        <end position="62"/>
    </location>
</feature>
<gene>
    <name evidence="2" type="ORF">VTK73DRAFT_6322</name>
</gene>
<organism evidence="2 3">
    <name type="scientific">Phialemonium thermophilum</name>
    <dbReference type="NCBI Taxonomy" id="223376"/>
    <lineage>
        <taxon>Eukaryota</taxon>
        <taxon>Fungi</taxon>
        <taxon>Dikarya</taxon>
        <taxon>Ascomycota</taxon>
        <taxon>Pezizomycotina</taxon>
        <taxon>Sordariomycetes</taxon>
        <taxon>Sordariomycetidae</taxon>
        <taxon>Cephalothecales</taxon>
        <taxon>Cephalothecaceae</taxon>
        <taxon>Phialemonium</taxon>
    </lineage>
</organism>
<evidence type="ECO:0000256" key="1">
    <source>
        <dbReference type="SAM" id="Phobius"/>
    </source>
</evidence>
<evidence type="ECO:0000313" key="2">
    <source>
        <dbReference type="EMBL" id="KAL1863943.1"/>
    </source>
</evidence>
<name>A0ABR3WJY6_9PEZI</name>
<comment type="caution">
    <text evidence="2">The sequence shown here is derived from an EMBL/GenBank/DDBJ whole genome shotgun (WGS) entry which is preliminary data.</text>
</comment>
<keyword evidence="3" id="KW-1185">Reference proteome</keyword>
<feature type="transmembrane region" description="Helical" evidence="1">
    <location>
        <begin position="12"/>
        <end position="30"/>
    </location>
</feature>
<keyword evidence="1" id="KW-0812">Transmembrane</keyword>
<protein>
    <submittedName>
        <fullName evidence="2">Uncharacterized protein</fullName>
    </submittedName>
</protein>
<keyword evidence="1" id="KW-0472">Membrane</keyword>
<evidence type="ECO:0000313" key="3">
    <source>
        <dbReference type="Proteomes" id="UP001586593"/>
    </source>
</evidence>
<sequence>MANQRGNLSPKALVAPLAAFTMAWVLFAYTRSSIQAAKVNAVSLNLVMLVCRVWFLASRPHLIRKQRMKRSAAEDERSEGSRS</sequence>
<dbReference type="EMBL" id="JAZHXJ010000356">
    <property type="protein sequence ID" value="KAL1863943.1"/>
    <property type="molecule type" value="Genomic_DNA"/>
</dbReference>
<reference evidence="2 3" key="1">
    <citation type="journal article" date="2024" name="Commun. Biol.">
        <title>Comparative genomic analysis of thermophilic fungi reveals convergent evolutionary adaptations and gene losses.</title>
        <authorList>
            <person name="Steindorff A.S."/>
            <person name="Aguilar-Pontes M.V."/>
            <person name="Robinson A.J."/>
            <person name="Andreopoulos B."/>
            <person name="LaButti K."/>
            <person name="Kuo A."/>
            <person name="Mondo S."/>
            <person name="Riley R."/>
            <person name="Otillar R."/>
            <person name="Haridas S."/>
            <person name="Lipzen A."/>
            <person name="Grimwood J."/>
            <person name="Schmutz J."/>
            <person name="Clum A."/>
            <person name="Reid I.D."/>
            <person name="Moisan M.C."/>
            <person name="Butler G."/>
            <person name="Nguyen T.T.M."/>
            <person name="Dewar K."/>
            <person name="Conant G."/>
            <person name="Drula E."/>
            <person name="Henrissat B."/>
            <person name="Hansel C."/>
            <person name="Singer S."/>
            <person name="Hutchinson M.I."/>
            <person name="de Vries R.P."/>
            <person name="Natvig D.O."/>
            <person name="Powell A.J."/>
            <person name="Tsang A."/>
            <person name="Grigoriev I.V."/>
        </authorList>
    </citation>
    <scope>NUCLEOTIDE SEQUENCE [LARGE SCALE GENOMIC DNA]</scope>
    <source>
        <strain evidence="2 3">ATCC 24622</strain>
    </source>
</reference>
<dbReference type="Proteomes" id="UP001586593">
    <property type="component" value="Unassembled WGS sequence"/>
</dbReference>
<accession>A0ABR3WJY6</accession>
<keyword evidence="1" id="KW-1133">Transmembrane helix</keyword>
<proteinExistence type="predicted"/>